<evidence type="ECO:0000313" key="3">
    <source>
        <dbReference type="Proteomes" id="UP000266183"/>
    </source>
</evidence>
<keyword evidence="1" id="KW-0472">Membrane</keyword>
<gene>
    <name evidence="2" type="ORF">D4L85_03860</name>
</gene>
<evidence type="ECO:0000256" key="1">
    <source>
        <dbReference type="SAM" id="Phobius"/>
    </source>
</evidence>
<accession>A0A385SFS0</accession>
<evidence type="ECO:0000313" key="2">
    <source>
        <dbReference type="EMBL" id="AYB29764.1"/>
    </source>
</evidence>
<dbReference type="AlphaFoldDB" id="A0A385SFS0"/>
<dbReference type="KEGG" id="chk:D4L85_03860"/>
<keyword evidence="1" id="KW-0812">Transmembrane</keyword>
<feature type="transmembrane region" description="Helical" evidence="1">
    <location>
        <begin position="44"/>
        <end position="65"/>
    </location>
</feature>
<name>A0A385SFS0_9BACT</name>
<dbReference type="Proteomes" id="UP000266183">
    <property type="component" value="Chromosome"/>
</dbReference>
<reference evidence="3" key="1">
    <citation type="submission" date="2018-09" db="EMBL/GenBank/DDBJ databases">
        <title>Chryseolinea sp. KIS68-18 isolated from soil.</title>
        <authorList>
            <person name="Weon H.-Y."/>
            <person name="Kwon S.-W."/>
            <person name="Lee S.A."/>
        </authorList>
    </citation>
    <scope>NUCLEOTIDE SEQUENCE [LARGE SCALE GENOMIC DNA]</scope>
    <source>
        <strain evidence="3">KIS68-18</strain>
    </source>
</reference>
<proteinExistence type="predicted"/>
<keyword evidence="1" id="KW-1133">Transmembrane helix</keyword>
<dbReference type="EMBL" id="CP032382">
    <property type="protein sequence ID" value="AYB29764.1"/>
    <property type="molecule type" value="Genomic_DNA"/>
</dbReference>
<organism evidence="2 3">
    <name type="scientific">Chryseolinea soli</name>
    <dbReference type="NCBI Taxonomy" id="2321403"/>
    <lineage>
        <taxon>Bacteria</taxon>
        <taxon>Pseudomonadati</taxon>
        <taxon>Bacteroidota</taxon>
        <taxon>Cytophagia</taxon>
        <taxon>Cytophagales</taxon>
        <taxon>Fulvivirgaceae</taxon>
        <taxon>Chryseolinea</taxon>
    </lineage>
</organism>
<keyword evidence="3" id="KW-1185">Reference proteome</keyword>
<protein>
    <submittedName>
        <fullName evidence="2">Uncharacterized protein</fullName>
    </submittedName>
</protein>
<sequence>MIVFVVRSNHSSCKSKIIDEYDRFESYIRCTYALVKTTTPMKKITGLLLILFFVLGACSSPKPYYKTAKGKKKTKYYNDIQFGGKSASQMKKP</sequence>